<evidence type="ECO:0000256" key="2">
    <source>
        <dbReference type="ARBA" id="ARBA00022617"/>
    </source>
</evidence>
<dbReference type="GO" id="GO:0009055">
    <property type="term" value="F:electron transfer activity"/>
    <property type="evidence" value="ECO:0007669"/>
    <property type="project" value="InterPro"/>
</dbReference>
<feature type="binding site" description="axial binding residue" evidence="6">
    <location>
        <position position="125"/>
    </location>
    <ligand>
        <name>heme c</name>
        <dbReference type="ChEBI" id="CHEBI:61717"/>
        <label>1</label>
    </ligand>
    <ligandPart>
        <name>Fe</name>
        <dbReference type="ChEBI" id="CHEBI:18248"/>
    </ligandPart>
</feature>
<protein>
    <submittedName>
        <fullName evidence="9">Cytochrome c, class III, conserved region</fullName>
    </submittedName>
</protein>
<feature type="binding site" description="axial binding residue" evidence="6">
    <location>
        <position position="115"/>
    </location>
    <ligand>
        <name>heme c</name>
        <dbReference type="ChEBI" id="CHEBI:61717"/>
        <label>1</label>
    </ligand>
    <ligandPart>
        <name>Fe</name>
        <dbReference type="ChEBI" id="CHEBI:18248"/>
    </ligandPart>
</feature>
<keyword evidence="3 6" id="KW-0479">Metal-binding</keyword>
<dbReference type="GO" id="GO:0020037">
    <property type="term" value="F:heme binding"/>
    <property type="evidence" value="ECO:0007669"/>
    <property type="project" value="InterPro"/>
</dbReference>
<feature type="binding site" description="axial binding residue" evidence="6">
    <location>
        <position position="66"/>
    </location>
    <ligand>
        <name>heme c</name>
        <dbReference type="ChEBI" id="CHEBI:61717"/>
        <label>1</label>
    </ligand>
    <ligandPart>
        <name>Fe</name>
        <dbReference type="ChEBI" id="CHEBI:18248"/>
    </ligandPart>
</feature>
<keyword evidence="1" id="KW-0813">Transport</keyword>
<feature type="binding site" description="axial binding residue" evidence="6">
    <location>
        <position position="65"/>
    </location>
    <ligand>
        <name>heme c</name>
        <dbReference type="ChEBI" id="CHEBI:61717"/>
        <label>1</label>
    </ligand>
    <ligandPart>
        <name>Fe</name>
        <dbReference type="ChEBI" id="CHEBI:18248"/>
    </ligandPart>
</feature>
<evidence type="ECO:0000256" key="4">
    <source>
        <dbReference type="ARBA" id="ARBA00022982"/>
    </source>
</evidence>
<evidence type="ECO:0000256" key="6">
    <source>
        <dbReference type="PIRSR" id="PIRSR602322-1"/>
    </source>
</evidence>
<evidence type="ECO:0000256" key="1">
    <source>
        <dbReference type="ARBA" id="ARBA00022448"/>
    </source>
</evidence>
<feature type="binding site" description="axial binding residue" evidence="6">
    <location>
        <position position="61"/>
    </location>
    <ligand>
        <name>heme c</name>
        <dbReference type="ChEBI" id="CHEBI:61717"/>
        <label>1</label>
    </ligand>
    <ligandPart>
        <name>Fe</name>
        <dbReference type="ChEBI" id="CHEBI:18248"/>
    </ligandPart>
</feature>
<dbReference type="CDD" id="cd08168">
    <property type="entry name" value="Cytochrom_C3"/>
    <property type="match status" value="1"/>
</dbReference>
<keyword evidence="4" id="KW-0249">Electron transport</keyword>
<feature type="signal peptide" evidence="7">
    <location>
        <begin position="1"/>
        <end position="25"/>
    </location>
</feature>
<feature type="binding site" description="axial binding residue" evidence="6">
    <location>
        <position position="129"/>
    </location>
    <ligand>
        <name>heme c</name>
        <dbReference type="ChEBI" id="CHEBI:61717"/>
        <label>1</label>
    </ligand>
    <ligandPart>
        <name>Fe</name>
        <dbReference type="ChEBI" id="CHEBI:18248"/>
    </ligandPart>
</feature>
<evidence type="ECO:0000256" key="7">
    <source>
        <dbReference type="SAM" id="SignalP"/>
    </source>
</evidence>
<feature type="binding site" description="axial binding residue" evidence="6">
    <location>
        <position position="52"/>
    </location>
    <ligand>
        <name>heme c</name>
        <dbReference type="ChEBI" id="CHEBI:61717"/>
        <label>1</label>
    </ligand>
    <ligandPart>
        <name>Fe</name>
        <dbReference type="ChEBI" id="CHEBI:18248"/>
    </ligandPart>
</feature>
<dbReference type="PRINTS" id="PR00609">
    <property type="entry name" value="CYTOCHROMEC3"/>
</dbReference>
<feature type="chain" id="PRO_5030742271" evidence="7">
    <location>
        <begin position="26"/>
        <end position="130"/>
    </location>
</feature>
<keyword evidence="2 6" id="KW-0349">Heme</keyword>
<dbReference type="Gene3D" id="3.90.10.10">
    <property type="entry name" value="Cytochrome C3"/>
    <property type="match status" value="1"/>
</dbReference>
<evidence type="ECO:0000256" key="3">
    <source>
        <dbReference type="ARBA" id="ARBA00022723"/>
    </source>
</evidence>
<evidence type="ECO:0000313" key="10">
    <source>
        <dbReference type="Proteomes" id="UP000006365"/>
    </source>
</evidence>
<dbReference type="InterPro" id="IPR036280">
    <property type="entry name" value="Multihaem_cyt_sf"/>
</dbReference>
<dbReference type="Proteomes" id="UP000006365">
    <property type="component" value="Chromosome"/>
</dbReference>
<feature type="binding site" description="axial binding residue" evidence="6">
    <location>
        <position position="55"/>
    </location>
    <ligand>
        <name>heme c</name>
        <dbReference type="ChEBI" id="CHEBI:61717"/>
        <label>1</label>
    </ligand>
    <ligandPart>
        <name>Fe</name>
        <dbReference type="ChEBI" id="CHEBI:18248"/>
    </ligandPart>
</feature>
<feature type="binding site" description="axial binding residue" evidence="6">
    <location>
        <position position="111"/>
    </location>
    <ligand>
        <name>heme c</name>
        <dbReference type="ChEBI" id="CHEBI:61717"/>
        <label>1</label>
    </ligand>
    <ligandPart>
        <name>Fe</name>
        <dbReference type="ChEBI" id="CHEBI:18248"/>
    </ligandPart>
</feature>
<keyword evidence="7" id="KW-0732">Signal</keyword>
<feature type="domain" description="Class III cytochrome C" evidence="8">
    <location>
        <begin position="38"/>
        <end position="129"/>
    </location>
</feature>
<sequence length="130" mass="14024">MKKWLACGAVLAVCCAPCLMGIAQAADNGPAEITLQSTIDPAKTPKPAQFPHAAHQSRLECKTCHHSKGADGKRISYEEGQKIEKCETCHNSKAGMPEKLGTFKNAAHALCQDCHKKNKPELAKCTVCHK</sequence>
<gene>
    <name evidence="9" type="ordered locus">Despr_1967</name>
</gene>
<accession>A0A7U3YMJ7</accession>
<dbReference type="Pfam" id="PF02085">
    <property type="entry name" value="Cytochrom_CIII"/>
    <property type="match status" value="1"/>
</dbReference>
<reference evidence="9 10" key="1">
    <citation type="journal article" date="2011" name="Stand. Genomic Sci.">
        <title>Complete genome sequence of Desulfobulbus propionicus type strain (1pr3).</title>
        <authorList>
            <person name="Pagani I."/>
            <person name="Lapidus A."/>
            <person name="Nolan M."/>
            <person name="Lucas S."/>
            <person name="Hammon N."/>
            <person name="Deshpande S."/>
            <person name="Cheng J.F."/>
            <person name="Chertkov O."/>
            <person name="Davenport K."/>
            <person name="Tapia R."/>
            <person name="Han C."/>
            <person name="Goodwin L."/>
            <person name="Pitluck S."/>
            <person name="Liolios K."/>
            <person name="Mavromatis K."/>
            <person name="Ivanova N."/>
            <person name="Mikhailova N."/>
            <person name="Pati A."/>
            <person name="Chen A."/>
            <person name="Palaniappan K."/>
            <person name="Land M."/>
            <person name="Hauser L."/>
            <person name="Chang Y.J."/>
            <person name="Jeffries C.D."/>
            <person name="Detter J.C."/>
            <person name="Brambilla E."/>
            <person name="Kannan K.P."/>
            <person name="Djao O.D."/>
            <person name="Rohde M."/>
            <person name="Pukall R."/>
            <person name="Spring S."/>
            <person name="Goker M."/>
            <person name="Sikorski J."/>
            <person name="Woyke T."/>
            <person name="Bristow J."/>
            <person name="Eisen J.A."/>
            <person name="Markowitz V."/>
            <person name="Hugenholtz P."/>
            <person name="Kyrpides N.C."/>
            <person name="Klenk H.P."/>
        </authorList>
    </citation>
    <scope>NUCLEOTIDE SEQUENCE [LARGE SCALE GENOMIC DNA]</scope>
    <source>
        <strain evidence="10">ATCC 33891 / DSM 2032 / 1pr3</strain>
    </source>
</reference>
<organism evidence="9 10">
    <name type="scientific">Desulfobulbus propionicus (strain ATCC 33891 / DSM 2032 / VKM B-1956 / 1pr3)</name>
    <dbReference type="NCBI Taxonomy" id="577650"/>
    <lineage>
        <taxon>Bacteria</taxon>
        <taxon>Pseudomonadati</taxon>
        <taxon>Thermodesulfobacteriota</taxon>
        <taxon>Desulfobulbia</taxon>
        <taxon>Desulfobulbales</taxon>
        <taxon>Desulfobulbaceae</taxon>
        <taxon>Desulfobulbus</taxon>
    </lineage>
</organism>
<name>A0A7U3YMJ7_DESPD</name>
<evidence type="ECO:0000256" key="5">
    <source>
        <dbReference type="ARBA" id="ARBA00023004"/>
    </source>
</evidence>
<proteinExistence type="predicted"/>
<feature type="binding site" description="covalent" evidence="6">
    <location>
        <position position="64"/>
    </location>
    <ligand>
        <name>heme c</name>
        <dbReference type="ChEBI" id="CHEBI:61717"/>
        <label>1</label>
    </ligand>
</feature>
<dbReference type="SUPFAM" id="SSF48695">
    <property type="entry name" value="Multiheme cytochromes"/>
    <property type="match status" value="1"/>
</dbReference>
<evidence type="ECO:0000313" key="9">
    <source>
        <dbReference type="EMBL" id="ADW18115.1"/>
    </source>
</evidence>
<dbReference type="AlphaFoldDB" id="A0A7U3YMJ7"/>
<dbReference type="GO" id="GO:0046872">
    <property type="term" value="F:metal ion binding"/>
    <property type="evidence" value="ECO:0007669"/>
    <property type="project" value="UniProtKB-KW"/>
</dbReference>
<feature type="binding site" description="axial binding residue" evidence="6">
    <location>
        <position position="128"/>
    </location>
    <ligand>
        <name>heme c</name>
        <dbReference type="ChEBI" id="CHEBI:61717"/>
        <label>1</label>
    </ligand>
    <ligandPart>
        <name>Fe</name>
        <dbReference type="ChEBI" id="CHEBI:18248"/>
    </ligandPart>
</feature>
<dbReference type="EMBL" id="CP002364">
    <property type="protein sequence ID" value="ADW18115.1"/>
    <property type="molecule type" value="Genomic_DNA"/>
</dbReference>
<feature type="binding site" description="covalent" evidence="6">
    <location>
        <position position="114"/>
    </location>
    <ligand>
        <name>heme c</name>
        <dbReference type="ChEBI" id="CHEBI:61717"/>
        <label>3</label>
    </ligand>
</feature>
<evidence type="ECO:0000259" key="8">
    <source>
        <dbReference type="Pfam" id="PF02085"/>
    </source>
</evidence>
<keyword evidence="10" id="KW-1185">Reference proteome</keyword>
<dbReference type="KEGG" id="dpr:Despr_1967"/>
<keyword evidence="5 6" id="KW-0408">Iron</keyword>
<dbReference type="RefSeq" id="WP_015724655.1">
    <property type="nucleotide sequence ID" value="NC_014972.1"/>
</dbReference>
<dbReference type="InterPro" id="IPR020942">
    <property type="entry name" value="Cyt_c_III_dom"/>
</dbReference>
<comment type="cofactor">
    <cofactor evidence="6">
        <name>heme c</name>
        <dbReference type="ChEBI" id="CHEBI:61717"/>
    </cofactor>
    <text evidence="6">Binds 4 heme c groups covalently per monomer.</text>
</comment>
<dbReference type="InterPro" id="IPR002322">
    <property type="entry name" value="Cyt_c_III"/>
</dbReference>